<proteinExistence type="predicted"/>
<evidence type="ECO:0000313" key="1">
    <source>
        <dbReference type="EMBL" id="MDP9828437.1"/>
    </source>
</evidence>
<dbReference type="RefSeq" id="WP_307245618.1">
    <property type="nucleotide sequence ID" value="NZ_JAUSQZ010000001.1"/>
</dbReference>
<dbReference type="EMBL" id="JAUSQZ010000001">
    <property type="protein sequence ID" value="MDP9828437.1"/>
    <property type="molecule type" value="Genomic_DNA"/>
</dbReference>
<reference evidence="1 2" key="1">
    <citation type="submission" date="2023-07" db="EMBL/GenBank/DDBJ databases">
        <title>Sequencing the genomes of 1000 actinobacteria strains.</title>
        <authorList>
            <person name="Klenk H.-P."/>
        </authorList>
    </citation>
    <scope>NUCLEOTIDE SEQUENCE [LARGE SCALE GENOMIC DNA]</scope>
    <source>
        <strain evidence="1 2">DSM 44388</strain>
    </source>
</reference>
<name>A0ABT9P7K3_9ACTN</name>
<protein>
    <submittedName>
        <fullName evidence="1">Uncharacterized protein</fullName>
    </submittedName>
</protein>
<accession>A0ABT9P7K3</accession>
<evidence type="ECO:0000313" key="2">
    <source>
        <dbReference type="Proteomes" id="UP001235712"/>
    </source>
</evidence>
<keyword evidence="2" id="KW-1185">Reference proteome</keyword>
<gene>
    <name evidence="1" type="ORF">J2S57_004186</name>
</gene>
<dbReference type="Proteomes" id="UP001235712">
    <property type="component" value="Unassembled WGS sequence"/>
</dbReference>
<organism evidence="1 2">
    <name type="scientific">Kineosporia succinea</name>
    <dbReference type="NCBI Taxonomy" id="84632"/>
    <lineage>
        <taxon>Bacteria</taxon>
        <taxon>Bacillati</taxon>
        <taxon>Actinomycetota</taxon>
        <taxon>Actinomycetes</taxon>
        <taxon>Kineosporiales</taxon>
        <taxon>Kineosporiaceae</taxon>
        <taxon>Kineosporia</taxon>
    </lineage>
</organism>
<comment type="caution">
    <text evidence="1">The sequence shown here is derived from an EMBL/GenBank/DDBJ whole genome shotgun (WGS) entry which is preliminary data.</text>
</comment>
<sequence length="127" mass="14011">MTERQMSVQVVVEYVAHDGSPRNSAFYQPLAEPYSEVPRPGDLVALMGKDVEIMGVNAASTGETFIATTQRPDRAIIVQGEVLTRRWSEVGVDLICKPYPSTVPIENADEAMEIMEMLVKLGFQSAH</sequence>